<evidence type="ECO:0000313" key="1">
    <source>
        <dbReference type="EMBL" id="KMU74192.1"/>
    </source>
</evidence>
<dbReference type="EMBL" id="DS268278">
    <property type="protein sequence ID" value="KMU74192.1"/>
    <property type="molecule type" value="Genomic_DNA"/>
</dbReference>
<dbReference type="AlphaFoldDB" id="A0A0J8TKJ5"/>
<proteinExistence type="predicted"/>
<accession>A0A0J8TKJ5</accession>
<protein>
    <submittedName>
        <fullName evidence="1">Uncharacterized protein</fullName>
    </submittedName>
</protein>
<dbReference type="Proteomes" id="UP000054559">
    <property type="component" value="Unassembled WGS sequence"/>
</dbReference>
<organism evidence="1 2">
    <name type="scientific">Coccidioides immitis RMSCC 3703</name>
    <dbReference type="NCBI Taxonomy" id="454286"/>
    <lineage>
        <taxon>Eukaryota</taxon>
        <taxon>Fungi</taxon>
        <taxon>Dikarya</taxon>
        <taxon>Ascomycota</taxon>
        <taxon>Pezizomycotina</taxon>
        <taxon>Eurotiomycetes</taxon>
        <taxon>Eurotiomycetidae</taxon>
        <taxon>Onygenales</taxon>
        <taxon>Onygenaceae</taxon>
        <taxon>Coccidioides</taxon>
    </lineage>
</organism>
<gene>
    <name evidence="1" type="ORF">CISG_10191</name>
</gene>
<evidence type="ECO:0000313" key="2">
    <source>
        <dbReference type="Proteomes" id="UP000054559"/>
    </source>
</evidence>
<sequence>MAPTIILSNIGSVMAMAHSQLMHLITPPLPPPPTACVLPPPQQLLLPPLHHYHHPPPSSCLLWHHQGLCPSSDSSCLFAGFGHYLTLPYEFDTMGPGILIPFQSHYEPGQNGKWESIISAGMECGT</sequence>
<name>A0A0J8TKJ5_COCIT</name>
<reference evidence="2" key="1">
    <citation type="journal article" date="2010" name="Genome Res.">
        <title>Population genomic sequencing of Coccidioides fungi reveals recent hybridization and transposon control.</title>
        <authorList>
            <person name="Neafsey D.E."/>
            <person name="Barker B.M."/>
            <person name="Sharpton T.J."/>
            <person name="Stajich J.E."/>
            <person name="Park D.J."/>
            <person name="Whiston E."/>
            <person name="Hung C.-Y."/>
            <person name="McMahan C."/>
            <person name="White J."/>
            <person name="Sykes S."/>
            <person name="Heiman D."/>
            <person name="Young S."/>
            <person name="Zeng Q."/>
            <person name="Abouelleil A."/>
            <person name="Aftuck L."/>
            <person name="Bessette D."/>
            <person name="Brown A."/>
            <person name="FitzGerald M."/>
            <person name="Lui A."/>
            <person name="Macdonald J.P."/>
            <person name="Priest M."/>
            <person name="Orbach M.J."/>
            <person name="Galgiani J.N."/>
            <person name="Kirkland T.N."/>
            <person name="Cole G.T."/>
            <person name="Birren B.W."/>
            <person name="Henn M.R."/>
            <person name="Taylor J.W."/>
            <person name="Rounsley S.D."/>
        </authorList>
    </citation>
    <scope>NUCLEOTIDE SEQUENCE [LARGE SCALE GENOMIC DNA]</scope>
    <source>
        <strain evidence="2">RMSCC 3703</strain>
    </source>
</reference>